<evidence type="ECO:0008006" key="3">
    <source>
        <dbReference type="Google" id="ProtNLM"/>
    </source>
</evidence>
<keyword evidence="2" id="KW-1185">Reference proteome</keyword>
<sequence>MEIPVNFTDFLYWLKERTERFWSENTCQKGFYGAKWQPLSEKQIDFIELKYSVRFTSEHREFLKILHAIDKKEIVEYEDEGEIITEQCTFFYNWLEDEKEITKVLKEPYQWMFDDIDSVNKVWLKSWGIKPKSAEKRKKIFDKWFSNVPSLLPLTGSVFVVSDENLECKPILSVRGSDIVTMGWDFRTGLLNEIRNHLDIYIEVFDEEDQMFYPELLPEVQEIFDQNFKYDETKDVPYLKEMMLYWSSGWSSFDMTYHPENAKVHPIVKTYIAEEQV</sequence>
<dbReference type="OrthoDB" id="264195at2"/>
<name>A0A1N6IJV3_9FLAO</name>
<organism evidence="1 2">
    <name type="scientific">Chryseobacterium scophthalmum</name>
    <dbReference type="NCBI Taxonomy" id="59733"/>
    <lineage>
        <taxon>Bacteria</taxon>
        <taxon>Pseudomonadati</taxon>
        <taxon>Bacteroidota</taxon>
        <taxon>Flavobacteriia</taxon>
        <taxon>Flavobacteriales</taxon>
        <taxon>Weeksellaceae</taxon>
        <taxon>Chryseobacterium group</taxon>
        <taxon>Chryseobacterium</taxon>
    </lineage>
</organism>
<dbReference type="AlphaFoldDB" id="A0A1N6IJV3"/>
<accession>A0A1N6IJV3</accession>
<evidence type="ECO:0000313" key="2">
    <source>
        <dbReference type="Proteomes" id="UP000184782"/>
    </source>
</evidence>
<dbReference type="EMBL" id="FSRQ01000004">
    <property type="protein sequence ID" value="SIO32277.1"/>
    <property type="molecule type" value="Genomic_DNA"/>
</dbReference>
<evidence type="ECO:0000313" key="1">
    <source>
        <dbReference type="EMBL" id="SIO32277.1"/>
    </source>
</evidence>
<dbReference type="Proteomes" id="UP000184782">
    <property type="component" value="Unassembled WGS sequence"/>
</dbReference>
<dbReference type="RefSeq" id="WP_074231758.1">
    <property type="nucleotide sequence ID" value="NZ_FSRQ01000004.1"/>
</dbReference>
<protein>
    <recommendedName>
        <fullName evidence="3">Knr4/Smi1-like domain-containing protein</fullName>
    </recommendedName>
</protein>
<proteinExistence type="predicted"/>
<reference evidence="2" key="1">
    <citation type="submission" date="2016-12" db="EMBL/GenBank/DDBJ databases">
        <authorList>
            <person name="Varghese N."/>
            <person name="Submissions S."/>
        </authorList>
    </citation>
    <scope>NUCLEOTIDE SEQUENCE [LARGE SCALE GENOMIC DNA]</scope>
    <source>
        <strain evidence="2">DSM 16779</strain>
    </source>
</reference>
<gene>
    <name evidence="1" type="ORF">SAMN05421769_3467</name>
</gene>